<evidence type="ECO:0000313" key="2">
    <source>
        <dbReference type="EMBL" id="CAG8674861.1"/>
    </source>
</evidence>
<gene>
    <name evidence="2" type="ORF">PBRASI_LOCUS11490</name>
</gene>
<feature type="non-terminal residue" evidence="2">
    <location>
        <position position="1"/>
    </location>
</feature>
<sequence>ALSMALLSDAASKDPTPQKGTGNAAADNPLGGIQMPFIKQDGRTFN</sequence>
<organism evidence="2 3">
    <name type="scientific">Paraglomus brasilianum</name>
    <dbReference type="NCBI Taxonomy" id="144538"/>
    <lineage>
        <taxon>Eukaryota</taxon>
        <taxon>Fungi</taxon>
        <taxon>Fungi incertae sedis</taxon>
        <taxon>Mucoromycota</taxon>
        <taxon>Glomeromycotina</taxon>
        <taxon>Glomeromycetes</taxon>
        <taxon>Paraglomerales</taxon>
        <taxon>Paraglomeraceae</taxon>
        <taxon>Paraglomus</taxon>
    </lineage>
</organism>
<comment type="caution">
    <text evidence="2">The sequence shown here is derived from an EMBL/GenBank/DDBJ whole genome shotgun (WGS) entry which is preliminary data.</text>
</comment>
<name>A0A9N9EFJ9_9GLOM</name>
<evidence type="ECO:0000256" key="1">
    <source>
        <dbReference type="SAM" id="MobiDB-lite"/>
    </source>
</evidence>
<proteinExistence type="predicted"/>
<dbReference type="EMBL" id="CAJVPI010005635">
    <property type="protein sequence ID" value="CAG8674861.1"/>
    <property type="molecule type" value="Genomic_DNA"/>
</dbReference>
<feature type="compositionally biased region" description="Low complexity" evidence="1">
    <location>
        <begin position="1"/>
        <end position="10"/>
    </location>
</feature>
<dbReference type="AlphaFoldDB" id="A0A9N9EFJ9"/>
<evidence type="ECO:0000313" key="3">
    <source>
        <dbReference type="Proteomes" id="UP000789739"/>
    </source>
</evidence>
<feature type="region of interest" description="Disordered" evidence="1">
    <location>
        <begin position="1"/>
        <end position="46"/>
    </location>
</feature>
<dbReference type="Proteomes" id="UP000789739">
    <property type="component" value="Unassembled WGS sequence"/>
</dbReference>
<keyword evidence="3" id="KW-1185">Reference proteome</keyword>
<feature type="non-terminal residue" evidence="2">
    <location>
        <position position="46"/>
    </location>
</feature>
<reference evidence="2" key="1">
    <citation type="submission" date="2021-06" db="EMBL/GenBank/DDBJ databases">
        <authorList>
            <person name="Kallberg Y."/>
            <person name="Tangrot J."/>
            <person name="Rosling A."/>
        </authorList>
    </citation>
    <scope>NUCLEOTIDE SEQUENCE</scope>
    <source>
        <strain evidence="2">BR232B</strain>
    </source>
</reference>
<protein>
    <submittedName>
        <fullName evidence="2">4135_t:CDS:1</fullName>
    </submittedName>
</protein>
<accession>A0A9N9EFJ9</accession>